<reference evidence="2 3" key="1">
    <citation type="submission" date="2018-08" db="EMBL/GenBank/DDBJ databases">
        <title>Mucilaginibacter terrae sp. nov., isolated from manganese diggings.</title>
        <authorList>
            <person name="Huang Y."/>
            <person name="Zhou Z."/>
        </authorList>
    </citation>
    <scope>NUCLEOTIDE SEQUENCE [LARGE SCALE GENOMIC DNA]</scope>
    <source>
        <strain evidence="2 3">ZH6</strain>
    </source>
</reference>
<evidence type="ECO:0000313" key="2">
    <source>
        <dbReference type="EMBL" id="RFZ82790.1"/>
    </source>
</evidence>
<organism evidence="2 3">
    <name type="scientific">Mucilaginibacter terrenus</name>
    <dbReference type="NCBI Taxonomy" id="2482727"/>
    <lineage>
        <taxon>Bacteria</taxon>
        <taxon>Pseudomonadati</taxon>
        <taxon>Bacteroidota</taxon>
        <taxon>Sphingobacteriia</taxon>
        <taxon>Sphingobacteriales</taxon>
        <taxon>Sphingobacteriaceae</taxon>
        <taxon>Mucilaginibacter</taxon>
    </lineage>
</organism>
<dbReference type="Pfam" id="PF02408">
    <property type="entry name" value="CUB_2"/>
    <property type="match status" value="1"/>
</dbReference>
<dbReference type="Proteomes" id="UP000260823">
    <property type="component" value="Unassembled WGS sequence"/>
</dbReference>
<gene>
    <name evidence="2" type="ORF">DYU05_11535</name>
</gene>
<keyword evidence="3" id="KW-1185">Reference proteome</keyword>
<name>A0A3E2NPH3_9SPHI</name>
<sequence length="48" mass="5572">MFCLLTLLVQVFTHTRELGTLPRENVCFHNVTIPKGYYLKFVIGYVVP</sequence>
<evidence type="ECO:0000259" key="1">
    <source>
        <dbReference type="Pfam" id="PF02408"/>
    </source>
</evidence>
<accession>A0A3E2NPH3</accession>
<feature type="domain" description="CUB-like" evidence="1">
    <location>
        <begin position="11"/>
        <end position="44"/>
    </location>
</feature>
<proteinExistence type="predicted"/>
<dbReference type="AlphaFoldDB" id="A0A3E2NPH3"/>
<evidence type="ECO:0000313" key="3">
    <source>
        <dbReference type="Proteomes" id="UP000260823"/>
    </source>
</evidence>
<comment type="caution">
    <text evidence="2">The sequence shown here is derived from an EMBL/GenBank/DDBJ whole genome shotgun (WGS) entry which is preliminary data.</text>
</comment>
<dbReference type="InterPro" id="IPR003366">
    <property type="entry name" value="CUB-like_dom"/>
</dbReference>
<dbReference type="EMBL" id="QWDE01000002">
    <property type="protein sequence ID" value="RFZ82790.1"/>
    <property type="molecule type" value="Genomic_DNA"/>
</dbReference>
<protein>
    <recommendedName>
        <fullName evidence="1">CUB-like domain-containing protein</fullName>
    </recommendedName>
</protein>